<evidence type="ECO:0000313" key="7">
    <source>
        <dbReference type="Proteomes" id="UP001211907"/>
    </source>
</evidence>
<comment type="caution">
    <text evidence="6">The sequence shown here is derived from an EMBL/GenBank/DDBJ whole genome shotgun (WGS) entry which is preliminary data.</text>
</comment>
<dbReference type="Proteomes" id="UP001211907">
    <property type="component" value="Unassembled WGS sequence"/>
</dbReference>
<keyword evidence="7" id="KW-1185">Reference proteome</keyword>
<dbReference type="GO" id="GO:0005523">
    <property type="term" value="F:tropomyosin binding"/>
    <property type="evidence" value="ECO:0007669"/>
    <property type="project" value="InterPro"/>
</dbReference>
<evidence type="ECO:0000256" key="3">
    <source>
        <dbReference type="ARBA" id="ARBA00023212"/>
    </source>
</evidence>
<protein>
    <recommendedName>
        <fullName evidence="5">NET domain-containing protein</fullName>
    </recommendedName>
</protein>
<feature type="region of interest" description="Disordered" evidence="4">
    <location>
        <begin position="156"/>
        <end position="202"/>
    </location>
</feature>
<dbReference type="Gene3D" id="1.20.1270.220">
    <property type="match status" value="1"/>
</dbReference>
<dbReference type="InterPro" id="IPR032675">
    <property type="entry name" value="LRR_dom_sf"/>
</dbReference>
<name>A0AAD5T111_9FUNG</name>
<evidence type="ECO:0000256" key="2">
    <source>
        <dbReference type="ARBA" id="ARBA00022490"/>
    </source>
</evidence>
<feature type="compositionally biased region" description="Low complexity" evidence="4">
    <location>
        <begin position="160"/>
        <end position="183"/>
    </location>
</feature>
<organism evidence="6 7">
    <name type="scientific">Physocladia obscura</name>
    <dbReference type="NCBI Taxonomy" id="109957"/>
    <lineage>
        <taxon>Eukaryota</taxon>
        <taxon>Fungi</taxon>
        <taxon>Fungi incertae sedis</taxon>
        <taxon>Chytridiomycota</taxon>
        <taxon>Chytridiomycota incertae sedis</taxon>
        <taxon>Chytridiomycetes</taxon>
        <taxon>Chytridiales</taxon>
        <taxon>Chytriomycetaceae</taxon>
        <taxon>Physocladia</taxon>
    </lineage>
</organism>
<gene>
    <name evidence="6" type="ORF">HK100_011579</name>
</gene>
<evidence type="ECO:0000313" key="6">
    <source>
        <dbReference type="EMBL" id="KAJ3123523.1"/>
    </source>
</evidence>
<dbReference type="PANTHER" id="PTHR10901">
    <property type="entry name" value="TROPOMODULIN"/>
    <property type="match status" value="1"/>
</dbReference>
<dbReference type="AlphaFoldDB" id="A0AAD5T111"/>
<dbReference type="GO" id="GO:0007015">
    <property type="term" value="P:actin filament organization"/>
    <property type="evidence" value="ECO:0007669"/>
    <property type="project" value="TreeGrafter"/>
</dbReference>
<dbReference type="SMART" id="SM00368">
    <property type="entry name" value="LRR_RI"/>
    <property type="match status" value="4"/>
</dbReference>
<dbReference type="PANTHER" id="PTHR10901:SF6">
    <property type="entry name" value="TROPOMODULIN, ISOFORM N"/>
    <property type="match status" value="1"/>
</dbReference>
<dbReference type="GO" id="GO:0005856">
    <property type="term" value="C:cytoskeleton"/>
    <property type="evidence" value="ECO:0007669"/>
    <property type="project" value="UniProtKB-SubCell"/>
</dbReference>
<dbReference type="GO" id="GO:0051694">
    <property type="term" value="P:pointed-end actin filament capping"/>
    <property type="evidence" value="ECO:0007669"/>
    <property type="project" value="InterPro"/>
</dbReference>
<feature type="domain" description="NET" evidence="5">
    <location>
        <begin position="205"/>
        <end position="285"/>
    </location>
</feature>
<dbReference type="Pfam" id="PF13516">
    <property type="entry name" value="LRR_6"/>
    <property type="match status" value="2"/>
</dbReference>
<dbReference type="PROSITE" id="PS51525">
    <property type="entry name" value="NET"/>
    <property type="match status" value="1"/>
</dbReference>
<dbReference type="EMBL" id="JADGJH010000733">
    <property type="protein sequence ID" value="KAJ3123523.1"/>
    <property type="molecule type" value="Genomic_DNA"/>
</dbReference>
<dbReference type="SUPFAM" id="SSF52047">
    <property type="entry name" value="RNI-like"/>
    <property type="match status" value="2"/>
</dbReference>
<accession>A0AAD5T111</accession>
<evidence type="ECO:0000259" key="5">
    <source>
        <dbReference type="PROSITE" id="PS51525"/>
    </source>
</evidence>
<dbReference type="Gene3D" id="3.80.10.10">
    <property type="entry name" value="Ribonuclease Inhibitor"/>
    <property type="match status" value="2"/>
</dbReference>
<feature type="compositionally biased region" description="Basic residues" evidence="4">
    <location>
        <begin position="184"/>
        <end position="197"/>
    </location>
</feature>
<comment type="subcellular location">
    <subcellularLocation>
        <location evidence="1">Cytoplasm</location>
        <location evidence="1">Cytoskeleton</location>
    </subcellularLocation>
</comment>
<proteinExistence type="predicted"/>
<evidence type="ECO:0000256" key="1">
    <source>
        <dbReference type="ARBA" id="ARBA00004245"/>
    </source>
</evidence>
<evidence type="ECO:0000256" key="4">
    <source>
        <dbReference type="SAM" id="MobiDB-lite"/>
    </source>
</evidence>
<dbReference type="Pfam" id="PF17035">
    <property type="entry name" value="BET"/>
    <property type="match status" value="1"/>
</dbReference>
<keyword evidence="3" id="KW-0206">Cytoskeleton</keyword>
<dbReference type="InterPro" id="IPR001611">
    <property type="entry name" value="Leu-rich_rpt"/>
</dbReference>
<keyword evidence="2" id="KW-0963">Cytoplasm</keyword>
<dbReference type="InterPro" id="IPR004934">
    <property type="entry name" value="TMOD"/>
</dbReference>
<dbReference type="InterPro" id="IPR027353">
    <property type="entry name" value="NET_dom"/>
</dbReference>
<sequence length="525" mass="58122">MNSDESVWTDSVPPLVRTPLTIEEEGSADFPWLIERLANNVGFTTLSLANADLKSDDIIAVAQALEVNTTLEVLDLQGNAIGTKGLISIAQAIKANRSLRELIIGPQTRVAKPAAERALAQALTENYSLTTLDIIVLDDFARNSITESLVRNNDLHTRRSSNTRGRNNNSTTNTNTATINGRNSQRHSRSKTLSLHRKLSDQPSLQEIESVVSEMTHDQKAELSDRIAELDGDNLDKCFQIIRDGVAGLPEEEEVELDLEYLDSDTLWRLVVLVDRIDEEIFADAVEEEEEEGDVVIEDDDKGADGDLDVPWLVRQLEGNAGILNLQLKNAMLSTNGVCKIARSLHSNRVLLSLNLEGNVINDTAMIALIEMITMNDSLKELSIGENGPYSHDIELSLAAAISENFSLTDLIANIEDAAASLSIEISLLRNKASKMSLKTATSPRLEIKRPSSEFDEPIFKPQNRTHRVRRVSSVAQWQSVKKMISKFEHKDDIVAGAPPIPKKKIVVEKKGNLRSLRETVVEER</sequence>
<dbReference type="InterPro" id="IPR038336">
    <property type="entry name" value="NET_sf"/>
</dbReference>
<reference evidence="6" key="1">
    <citation type="submission" date="2020-05" db="EMBL/GenBank/DDBJ databases">
        <title>Phylogenomic resolution of chytrid fungi.</title>
        <authorList>
            <person name="Stajich J.E."/>
            <person name="Amses K."/>
            <person name="Simmons R."/>
            <person name="Seto K."/>
            <person name="Myers J."/>
            <person name="Bonds A."/>
            <person name="Quandt C.A."/>
            <person name="Barry K."/>
            <person name="Liu P."/>
            <person name="Grigoriev I."/>
            <person name="Longcore J.E."/>
            <person name="James T.Y."/>
        </authorList>
    </citation>
    <scope>NUCLEOTIDE SEQUENCE</scope>
    <source>
        <strain evidence="6">JEL0513</strain>
    </source>
</reference>